<comment type="caution">
    <text evidence="1">The sequence shown here is derived from an EMBL/GenBank/DDBJ whole genome shotgun (WGS) entry which is preliminary data.</text>
</comment>
<dbReference type="AlphaFoldDB" id="A0A7X6AU98"/>
<name>A0A7X6AU98_STRMQ</name>
<evidence type="ECO:0000313" key="1">
    <source>
        <dbReference type="EMBL" id="NIY63009.1"/>
    </source>
</evidence>
<dbReference type="Proteomes" id="UP000536624">
    <property type="component" value="Unassembled WGS sequence"/>
</dbReference>
<proteinExistence type="predicted"/>
<dbReference type="EMBL" id="JAALLH010000001">
    <property type="protein sequence ID" value="NIY63009.1"/>
    <property type="molecule type" value="Genomic_DNA"/>
</dbReference>
<dbReference type="RefSeq" id="WP_167499981.1">
    <property type="nucleotide sequence ID" value="NZ_JAALLH010000001.1"/>
</dbReference>
<gene>
    <name evidence="1" type="ORF">SMALB_0934</name>
</gene>
<evidence type="ECO:0000313" key="2">
    <source>
        <dbReference type="Proteomes" id="UP000536624"/>
    </source>
</evidence>
<organism evidence="1 2">
    <name type="scientific">Streptomyces malaysiensis</name>
    <dbReference type="NCBI Taxonomy" id="92644"/>
    <lineage>
        <taxon>Bacteria</taxon>
        <taxon>Bacillati</taxon>
        <taxon>Actinomycetota</taxon>
        <taxon>Actinomycetes</taxon>
        <taxon>Kitasatosporales</taxon>
        <taxon>Streptomycetaceae</taxon>
        <taxon>Streptomyces</taxon>
        <taxon>Streptomyces violaceusniger group</taxon>
    </lineage>
</organism>
<reference evidence="1 2" key="1">
    <citation type="submission" date="2020-02" db="EMBL/GenBank/DDBJ databases">
        <title>Streptomyces malaysiensis DSM14702 (JHCC583434, PFL_A843) Genome sequencing and assembly.</title>
        <authorList>
            <person name="Samborskyy M."/>
        </authorList>
    </citation>
    <scope>NUCLEOTIDE SEQUENCE [LARGE SCALE GENOMIC DNA]</scope>
    <source>
        <strain evidence="1 2">DSM 14702</strain>
    </source>
</reference>
<sequence length="64" mass="6926">MRSRSSTLARVTVLFTLLALLLPTLRDLRPYARLPAEAPERIRAGVADTFIAESADSAEPAETG</sequence>
<protein>
    <submittedName>
        <fullName evidence="1">Uncharacterized protein</fullName>
    </submittedName>
</protein>
<accession>A0A7X6AU98</accession>